<keyword evidence="2" id="KW-1133">Transmembrane helix</keyword>
<keyword evidence="2" id="KW-0472">Membrane</keyword>
<accession>A0ABT7J1Z3</accession>
<dbReference type="RefSeq" id="WP_285433621.1">
    <property type="nucleotide sequence ID" value="NZ_JASJUS010000015.1"/>
</dbReference>
<name>A0ABT7J1Z3_9ACTN</name>
<dbReference type="Proteomes" id="UP001241926">
    <property type="component" value="Unassembled WGS sequence"/>
</dbReference>
<comment type="caution">
    <text evidence="3">The sequence shown here is derived from an EMBL/GenBank/DDBJ whole genome shotgun (WGS) entry which is preliminary data.</text>
</comment>
<protein>
    <submittedName>
        <fullName evidence="3">DUF6153 family protein</fullName>
    </submittedName>
</protein>
<organism evidence="3 4">
    <name type="scientific">Streptomyces fuscus</name>
    <dbReference type="NCBI Taxonomy" id="3048495"/>
    <lineage>
        <taxon>Bacteria</taxon>
        <taxon>Bacillati</taxon>
        <taxon>Actinomycetota</taxon>
        <taxon>Actinomycetes</taxon>
        <taxon>Kitasatosporales</taxon>
        <taxon>Streptomycetaceae</taxon>
        <taxon>Streptomyces</taxon>
    </lineage>
</organism>
<dbReference type="Pfam" id="PF19650">
    <property type="entry name" value="DUF6153"/>
    <property type="match status" value="1"/>
</dbReference>
<feature type="transmembrane region" description="Helical" evidence="2">
    <location>
        <begin position="71"/>
        <end position="93"/>
    </location>
</feature>
<sequence>MRAITHVRAGAALAQLLLVVVLAVGVFVMHTLGHPEEPAHSGVVSAPHAASMEHPVADGVSTHEPLMSMDMASLCVAVLFGAWVLAALVNSAFARHRDWAELLFAQVAAVSRPRPPPRGAPDLTELSVLRQ</sequence>
<dbReference type="EMBL" id="JASJUS010000015">
    <property type="protein sequence ID" value="MDL2078329.1"/>
    <property type="molecule type" value="Genomic_DNA"/>
</dbReference>
<feature type="transmembrane region" description="Helical" evidence="2">
    <location>
        <begin position="12"/>
        <end position="32"/>
    </location>
</feature>
<proteinExistence type="predicted"/>
<evidence type="ECO:0000313" key="4">
    <source>
        <dbReference type="Proteomes" id="UP001241926"/>
    </source>
</evidence>
<gene>
    <name evidence="3" type="ORF">QNN03_18000</name>
</gene>
<keyword evidence="4" id="KW-1185">Reference proteome</keyword>
<dbReference type="InterPro" id="IPR046151">
    <property type="entry name" value="DUF6153"/>
</dbReference>
<feature type="region of interest" description="Disordered" evidence="1">
    <location>
        <begin position="111"/>
        <end position="131"/>
    </location>
</feature>
<keyword evidence="2" id="KW-0812">Transmembrane</keyword>
<evidence type="ECO:0000313" key="3">
    <source>
        <dbReference type="EMBL" id="MDL2078329.1"/>
    </source>
</evidence>
<evidence type="ECO:0000256" key="2">
    <source>
        <dbReference type="SAM" id="Phobius"/>
    </source>
</evidence>
<evidence type="ECO:0000256" key="1">
    <source>
        <dbReference type="SAM" id="MobiDB-lite"/>
    </source>
</evidence>
<reference evidence="3 4" key="1">
    <citation type="submission" date="2023-05" db="EMBL/GenBank/DDBJ databases">
        <title>Streptomyces fuscus sp. nov., a brown-black pigment producing actinomyces isolated from dry sand of Sea duck farm.</title>
        <authorList>
            <person name="Xie J."/>
            <person name="Shen N."/>
        </authorList>
    </citation>
    <scope>NUCLEOTIDE SEQUENCE [LARGE SCALE GENOMIC DNA]</scope>
    <source>
        <strain evidence="3 4">GXMU-J15</strain>
    </source>
</reference>